<dbReference type="Gene3D" id="3.40.1380.20">
    <property type="entry name" value="Pyruvate kinase, C-terminal domain"/>
    <property type="match status" value="1"/>
</dbReference>
<sequence length="477" mass="53289">MEKSTKIVCTIGPASDKYEVLEKMQKNGMNVVRLNFSHGNHDEYLNVIKRVRRLEKASGEPIAIIQDLQGPKIRVGELPTEGIELSSGQKIIFNYLIKECVGNQITIDYPLHNFVKKNERIFLNDGHIETKVISIQGSKIICKVKTGGLLTSHKGMNIPDTKLNLTSLTKKDREDVCFGIEQKVDFIALSFVNSSKDVKALSRLINKHQKKLKISKKNKIRIISKIERHEAVENIESIIDVSDAIMIARGDLGIEIPIQKVPMIQKKIIAQCIKKEKPVIVATQMLESMKYSPDPTRAEVSDVANAVIDSADAVMLSAETAIGHYPDLAVAVMSNIIEEAERSEYDNLPTKKYSNLSKDVDDIISGLSRMLAEGIEAKLILSASVSGDTGRLLSSYRPDTKIVILTRTEIVNRQLNLSWGVRPYKYGEFSSIEEMSKKSIELLHKKKILKKKDKIIIVAGEPIGEAGHINLLEVREV</sequence>
<keyword evidence="9" id="KW-0067">ATP-binding</keyword>
<dbReference type="GO" id="GO:0030955">
    <property type="term" value="F:potassium ion binding"/>
    <property type="evidence" value="ECO:0007669"/>
    <property type="project" value="UniProtKB-UniRule"/>
</dbReference>
<dbReference type="GO" id="GO:0004743">
    <property type="term" value="F:pyruvate kinase activity"/>
    <property type="evidence" value="ECO:0007669"/>
    <property type="project" value="UniProtKB-UniRule"/>
</dbReference>
<accession>A0A1F6LJE4</accession>
<dbReference type="Pfam" id="PF00224">
    <property type="entry name" value="PK"/>
    <property type="match status" value="1"/>
</dbReference>
<dbReference type="EC" id="2.7.1.40" evidence="4 13"/>
<dbReference type="InterPro" id="IPR015793">
    <property type="entry name" value="Pyrv_Knase_brl"/>
</dbReference>
<evidence type="ECO:0000256" key="10">
    <source>
        <dbReference type="ARBA" id="ARBA00022842"/>
    </source>
</evidence>
<dbReference type="SUPFAM" id="SSF51621">
    <property type="entry name" value="Phosphoenolpyruvate/pyruvate domain"/>
    <property type="match status" value="1"/>
</dbReference>
<comment type="pathway">
    <text evidence="2 14">Carbohydrate degradation; glycolysis; pyruvate from D-glyceraldehyde 3-phosphate: step 5/5.</text>
</comment>
<comment type="similarity">
    <text evidence="3 14">Belongs to the pyruvate kinase family.</text>
</comment>
<keyword evidence="11 14" id="KW-0324">Glycolysis</keyword>
<dbReference type="InterPro" id="IPR018209">
    <property type="entry name" value="Pyrv_Knase_AS"/>
</dbReference>
<keyword evidence="6" id="KW-0479">Metal-binding</keyword>
<keyword evidence="12 17" id="KW-0670">Pyruvate</keyword>
<dbReference type="NCBIfam" id="NF004978">
    <property type="entry name" value="PRK06354.1"/>
    <property type="match status" value="1"/>
</dbReference>
<dbReference type="InterPro" id="IPR015795">
    <property type="entry name" value="Pyrv_Knase_C"/>
</dbReference>
<dbReference type="Gene3D" id="2.40.33.10">
    <property type="entry name" value="PK beta-barrel domain-like"/>
    <property type="match status" value="1"/>
</dbReference>
<dbReference type="SUPFAM" id="SSF50800">
    <property type="entry name" value="PK beta-barrel domain-like"/>
    <property type="match status" value="1"/>
</dbReference>
<evidence type="ECO:0000256" key="12">
    <source>
        <dbReference type="ARBA" id="ARBA00023317"/>
    </source>
</evidence>
<dbReference type="GO" id="GO:0005524">
    <property type="term" value="F:ATP binding"/>
    <property type="evidence" value="ECO:0007669"/>
    <property type="project" value="UniProtKB-KW"/>
</dbReference>
<evidence type="ECO:0000259" key="15">
    <source>
        <dbReference type="Pfam" id="PF00224"/>
    </source>
</evidence>
<dbReference type="InterPro" id="IPR001697">
    <property type="entry name" value="Pyr_Knase"/>
</dbReference>
<evidence type="ECO:0000256" key="4">
    <source>
        <dbReference type="ARBA" id="ARBA00012142"/>
    </source>
</evidence>
<evidence type="ECO:0000256" key="11">
    <source>
        <dbReference type="ARBA" id="ARBA00023152"/>
    </source>
</evidence>
<dbReference type="InterPro" id="IPR015813">
    <property type="entry name" value="Pyrv/PenolPyrv_kinase-like_dom"/>
</dbReference>
<evidence type="ECO:0000259" key="16">
    <source>
        <dbReference type="Pfam" id="PF02887"/>
    </source>
</evidence>
<evidence type="ECO:0000256" key="14">
    <source>
        <dbReference type="RuleBase" id="RU000504"/>
    </source>
</evidence>
<evidence type="ECO:0000313" key="17">
    <source>
        <dbReference type="EMBL" id="OGH59466.1"/>
    </source>
</evidence>
<comment type="catalytic activity">
    <reaction evidence="14">
        <text>pyruvate + ATP = phosphoenolpyruvate + ADP + H(+)</text>
        <dbReference type="Rhea" id="RHEA:18157"/>
        <dbReference type="ChEBI" id="CHEBI:15361"/>
        <dbReference type="ChEBI" id="CHEBI:15378"/>
        <dbReference type="ChEBI" id="CHEBI:30616"/>
        <dbReference type="ChEBI" id="CHEBI:58702"/>
        <dbReference type="ChEBI" id="CHEBI:456216"/>
        <dbReference type="EC" id="2.7.1.40"/>
    </reaction>
</comment>
<dbReference type="PRINTS" id="PR01050">
    <property type="entry name" value="PYRUVTKNASE"/>
</dbReference>
<protein>
    <recommendedName>
        <fullName evidence="4 13">Pyruvate kinase</fullName>
        <ecNumber evidence="4 13">2.7.1.40</ecNumber>
    </recommendedName>
</protein>
<proteinExistence type="inferred from homology"/>
<dbReference type="InterPro" id="IPR011037">
    <property type="entry name" value="Pyrv_Knase-like_insert_dom_sf"/>
</dbReference>
<evidence type="ECO:0000256" key="13">
    <source>
        <dbReference type="NCBIfam" id="TIGR01064"/>
    </source>
</evidence>
<keyword evidence="10 14" id="KW-0460">Magnesium</keyword>
<evidence type="ECO:0000256" key="3">
    <source>
        <dbReference type="ARBA" id="ARBA00008663"/>
    </source>
</evidence>
<keyword evidence="7" id="KW-0547">Nucleotide-binding</keyword>
<dbReference type="EMBL" id="MFPS01000007">
    <property type="protein sequence ID" value="OGH59466.1"/>
    <property type="molecule type" value="Genomic_DNA"/>
</dbReference>
<evidence type="ECO:0000256" key="8">
    <source>
        <dbReference type="ARBA" id="ARBA00022777"/>
    </source>
</evidence>
<dbReference type="InterPro" id="IPR036918">
    <property type="entry name" value="Pyrv_Knase_C_sf"/>
</dbReference>
<evidence type="ECO:0000256" key="9">
    <source>
        <dbReference type="ARBA" id="ARBA00022840"/>
    </source>
</evidence>
<dbReference type="GO" id="GO:0000287">
    <property type="term" value="F:magnesium ion binding"/>
    <property type="evidence" value="ECO:0007669"/>
    <property type="project" value="UniProtKB-UniRule"/>
</dbReference>
<dbReference type="FunFam" id="2.40.33.10:FF:000001">
    <property type="entry name" value="Pyruvate kinase"/>
    <property type="match status" value="1"/>
</dbReference>
<dbReference type="PROSITE" id="PS00110">
    <property type="entry name" value="PYRUVATE_KINASE"/>
    <property type="match status" value="1"/>
</dbReference>
<dbReference type="NCBIfam" id="TIGR01064">
    <property type="entry name" value="pyruv_kin"/>
    <property type="match status" value="1"/>
</dbReference>
<dbReference type="Proteomes" id="UP000177067">
    <property type="component" value="Unassembled WGS sequence"/>
</dbReference>
<dbReference type="Pfam" id="PF02887">
    <property type="entry name" value="PK_C"/>
    <property type="match status" value="1"/>
</dbReference>
<evidence type="ECO:0000256" key="5">
    <source>
        <dbReference type="ARBA" id="ARBA00022679"/>
    </source>
</evidence>
<dbReference type="Gene3D" id="3.20.20.60">
    <property type="entry name" value="Phosphoenolpyruvate-binding domains"/>
    <property type="match status" value="1"/>
</dbReference>
<evidence type="ECO:0000256" key="7">
    <source>
        <dbReference type="ARBA" id="ARBA00022741"/>
    </source>
</evidence>
<dbReference type="InterPro" id="IPR040442">
    <property type="entry name" value="Pyrv_kinase-like_dom_sf"/>
</dbReference>
<dbReference type="AlphaFoldDB" id="A0A1F6LJE4"/>
<keyword evidence="5 14" id="KW-0808">Transferase</keyword>
<organism evidence="17 18">
    <name type="scientific">Candidatus Magasanikbacteria bacterium RIFCSPHIGHO2_01_FULL_33_34</name>
    <dbReference type="NCBI Taxonomy" id="1798671"/>
    <lineage>
        <taxon>Bacteria</taxon>
        <taxon>Candidatus Magasanikiibacteriota</taxon>
    </lineage>
</organism>
<feature type="domain" description="Pyruvate kinase C-terminal" evidence="16">
    <location>
        <begin position="368"/>
        <end position="474"/>
    </location>
</feature>
<evidence type="ECO:0000256" key="1">
    <source>
        <dbReference type="ARBA" id="ARBA00001958"/>
    </source>
</evidence>
<evidence type="ECO:0000256" key="6">
    <source>
        <dbReference type="ARBA" id="ARBA00022723"/>
    </source>
</evidence>
<comment type="cofactor">
    <cofactor evidence="1">
        <name>K(+)</name>
        <dbReference type="ChEBI" id="CHEBI:29103"/>
    </cofactor>
</comment>
<evidence type="ECO:0000256" key="2">
    <source>
        <dbReference type="ARBA" id="ARBA00004997"/>
    </source>
</evidence>
<dbReference type="SUPFAM" id="SSF52935">
    <property type="entry name" value="PK C-terminal domain-like"/>
    <property type="match status" value="1"/>
</dbReference>
<dbReference type="NCBIfam" id="NF004491">
    <property type="entry name" value="PRK05826.1"/>
    <property type="match status" value="1"/>
</dbReference>
<evidence type="ECO:0000313" key="18">
    <source>
        <dbReference type="Proteomes" id="UP000177067"/>
    </source>
</evidence>
<feature type="domain" description="Pyruvate kinase barrel" evidence="15">
    <location>
        <begin position="3"/>
        <end position="330"/>
    </location>
</feature>
<gene>
    <name evidence="17" type="ORF">A2725_01410</name>
</gene>
<dbReference type="GO" id="GO:0016301">
    <property type="term" value="F:kinase activity"/>
    <property type="evidence" value="ECO:0007669"/>
    <property type="project" value="UniProtKB-KW"/>
</dbReference>
<comment type="caution">
    <text evidence="17">The sequence shown here is derived from an EMBL/GenBank/DDBJ whole genome shotgun (WGS) entry which is preliminary data.</text>
</comment>
<dbReference type="InterPro" id="IPR015806">
    <property type="entry name" value="Pyrv_Knase_insert_dom_sf"/>
</dbReference>
<dbReference type="PANTHER" id="PTHR11817">
    <property type="entry name" value="PYRUVATE KINASE"/>
    <property type="match status" value="1"/>
</dbReference>
<name>A0A1F6LJE4_9BACT</name>
<dbReference type="UniPathway" id="UPA00109">
    <property type="reaction ID" value="UER00188"/>
</dbReference>
<reference evidence="17 18" key="1">
    <citation type="journal article" date="2016" name="Nat. Commun.">
        <title>Thousands of microbial genomes shed light on interconnected biogeochemical processes in an aquifer system.</title>
        <authorList>
            <person name="Anantharaman K."/>
            <person name="Brown C.T."/>
            <person name="Hug L.A."/>
            <person name="Sharon I."/>
            <person name="Castelle C.J."/>
            <person name="Probst A.J."/>
            <person name="Thomas B.C."/>
            <person name="Singh A."/>
            <person name="Wilkins M.J."/>
            <person name="Karaoz U."/>
            <person name="Brodie E.L."/>
            <person name="Williams K.H."/>
            <person name="Hubbard S.S."/>
            <person name="Banfield J.F."/>
        </authorList>
    </citation>
    <scope>NUCLEOTIDE SEQUENCE [LARGE SCALE GENOMIC DNA]</scope>
</reference>
<keyword evidence="8 14" id="KW-0418">Kinase</keyword>